<evidence type="ECO:0000256" key="4">
    <source>
        <dbReference type="ARBA" id="ARBA00023136"/>
    </source>
</evidence>
<sequence length="136" mass="15198">MAQTSDPSENQPQVPATEAQPWPISDSPQEHRPEVRTDPTLDEHQKQGFTGATWIALILGALVLIMLLIFILQNNVPADFAYLGWAFTLPLGVAMLFAAIAGMLIMGLFGSVRLFKLGRRVRKLEKERQTLKRTLE</sequence>
<keyword evidence="4 6" id="KW-0472">Membrane</keyword>
<evidence type="ECO:0000313" key="9">
    <source>
        <dbReference type="Proteomes" id="UP001183794"/>
    </source>
</evidence>
<reference evidence="8 9" key="1">
    <citation type="submission" date="2023-07" db="EMBL/GenBank/DDBJ databases">
        <title>Sequencing the genomes of 1000 actinobacteria strains.</title>
        <authorList>
            <person name="Klenk H.-P."/>
        </authorList>
    </citation>
    <scope>NUCLEOTIDE SEQUENCE [LARGE SCALE GENOMIC DNA]</scope>
    <source>
        <strain evidence="8 9">DSM 22966</strain>
    </source>
</reference>
<name>A0ABU2AXH7_9MICC</name>
<dbReference type="InterPro" id="IPR010445">
    <property type="entry name" value="LapA_dom"/>
</dbReference>
<evidence type="ECO:0000256" key="3">
    <source>
        <dbReference type="ARBA" id="ARBA00022989"/>
    </source>
</evidence>
<keyword evidence="3 6" id="KW-1133">Transmembrane helix</keyword>
<dbReference type="EMBL" id="JAVDYJ010000001">
    <property type="protein sequence ID" value="MDR7346052.1"/>
    <property type="molecule type" value="Genomic_DNA"/>
</dbReference>
<evidence type="ECO:0000256" key="5">
    <source>
        <dbReference type="SAM" id="MobiDB-lite"/>
    </source>
</evidence>
<gene>
    <name evidence="8" type="ORF">J2S62_000309</name>
</gene>
<organism evidence="8 9">
    <name type="scientific">Enteractinococcus fodinae</name>
    <dbReference type="NCBI Taxonomy" id="684663"/>
    <lineage>
        <taxon>Bacteria</taxon>
        <taxon>Bacillati</taxon>
        <taxon>Actinomycetota</taxon>
        <taxon>Actinomycetes</taxon>
        <taxon>Micrococcales</taxon>
        <taxon>Micrococcaceae</taxon>
    </lineage>
</organism>
<keyword evidence="1" id="KW-1003">Cell membrane</keyword>
<dbReference type="RefSeq" id="WP_310170493.1">
    <property type="nucleotide sequence ID" value="NZ_BAABHE010000002.1"/>
</dbReference>
<feature type="compositionally biased region" description="Basic and acidic residues" evidence="5">
    <location>
        <begin position="28"/>
        <end position="44"/>
    </location>
</feature>
<evidence type="ECO:0000256" key="1">
    <source>
        <dbReference type="ARBA" id="ARBA00022475"/>
    </source>
</evidence>
<feature type="transmembrane region" description="Helical" evidence="6">
    <location>
        <begin position="54"/>
        <end position="73"/>
    </location>
</feature>
<dbReference type="Proteomes" id="UP001183794">
    <property type="component" value="Unassembled WGS sequence"/>
</dbReference>
<protein>
    <submittedName>
        <fullName evidence="8">Integral membrane protein</fullName>
    </submittedName>
</protein>
<feature type="domain" description="Lipopolysaccharide assembly protein A" evidence="7">
    <location>
        <begin position="73"/>
        <end position="135"/>
    </location>
</feature>
<proteinExistence type="predicted"/>
<keyword evidence="9" id="KW-1185">Reference proteome</keyword>
<feature type="compositionally biased region" description="Polar residues" evidence="5">
    <location>
        <begin position="1"/>
        <end position="14"/>
    </location>
</feature>
<accession>A0ABU2AXH7</accession>
<evidence type="ECO:0000259" key="7">
    <source>
        <dbReference type="Pfam" id="PF06305"/>
    </source>
</evidence>
<keyword evidence="2 6" id="KW-0812">Transmembrane</keyword>
<evidence type="ECO:0000256" key="2">
    <source>
        <dbReference type="ARBA" id="ARBA00022692"/>
    </source>
</evidence>
<feature type="transmembrane region" description="Helical" evidence="6">
    <location>
        <begin position="93"/>
        <end position="115"/>
    </location>
</feature>
<evidence type="ECO:0000313" key="8">
    <source>
        <dbReference type="EMBL" id="MDR7346052.1"/>
    </source>
</evidence>
<dbReference type="Pfam" id="PF06305">
    <property type="entry name" value="LapA_dom"/>
    <property type="match status" value="1"/>
</dbReference>
<comment type="caution">
    <text evidence="8">The sequence shown here is derived from an EMBL/GenBank/DDBJ whole genome shotgun (WGS) entry which is preliminary data.</text>
</comment>
<evidence type="ECO:0000256" key="6">
    <source>
        <dbReference type="SAM" id="Phobius"/>
    </source>
</evidence>
<feature type="region of interest" description="Disordered" evidence="5">
    <location>
        <begin position="1"/>
        <end position="44"/>
    </location>
</feature>